<comment type="catalytic activity">
    <reaction evidence="1">
        <text>S-ubiquitinyl-[E2 ubiquitin-conjugating enzyme]-L-cysteine + [acceptor protein]-L-lysine = [E2 ubiquitin-conjugating enzyme]-L-cysteine + N(6)-ubiquitinyl-[acceptor protein]-L-lysine.</text>
        <dbReference type="EC" id="2.3.2.27"/>
    </reaction>
</comment>
<comment type="caution">
    <text evidence="10">The sequence shown here is derived from an EMBL/GenBank/DDBJ whole genome shotgun (WGS) entry which is preliminary data.</text>
</comment>
<name>A0AAP0RU19_LIQFO</name>
<evidence type="ECO:0000256" key="8">
    <source>
        <dbReference type="PROSITE-ProRule" id="PRU00175"/>
    </source>
</evidence>
<evidence type="ECO:0000256" key="3">
    <source>
        <dbReference type="ARBA" id="ARBA00022679"/>
    </source>
</evidence>
<dbReference type="GO" id="GO:0008270">
    <property type="term" value="F:zinc ion binding"/>
    <property type="evidence" value="ECO:0007669"/>
    <property type="project" value="UniProtKB-KW"/>
</dbReference>
<dbReference type="InterPro" id="IPR045191">
    <property type="entry name" value="MBR1/2-like"/>
</dbReference>
<evidence type="ECO:0000259" key="9">
    <source>
        <dbReference type="PROSITE" id="PS50089"/>
    </source>
</evidence>
<dbReference type="PANTHER" id="PTHR22937">
    <property type="entry name" value="E3 UBIQUITIN-PROTEIN LIGASE RNF165"/>
    <property type="match status" value="1"/>
</dbReference>
<reference evidence="10 11" key="1">
    <citation type="journal article" date="2024" name="Plant J.">
        <title>Genome sequences and population genomics reveal climatic adaptation and genomic divergence between two closely related sweetgum species.</title>
        <authorList>
            <person name="Xu W.Q."/>
            <person name="Ren C.Q."/>
            <person name="Zhang X.Y."/>
            <person name="Comes H.P."/>
            <person name="Liu X.H."/>
            <person name="Li Y.G."/>
            <person name="Kettle C.J."/>
            <person name="Jalonen R."/>
            <person name="Gaisberger H."/>
            <person name="Ma Y.Z."/>
            <person name="Qiu Y.X."/>
        </authorList>
    </citation>
    <scope>NUCLEOTIDE SEQUENCE [LARGE SCALE GENOMIC DNA]</scope>
    <source>
        <strain evidence="10">Hangzhou</strain>
    </source>
</reference>
<keyword evidence="6" id="KW-0833">Ubl conjugation pathway</keyword>
<evidence type="ECO:0000256" key="4">
    <source>
        <dbReference type="ARBA" id="ARBA00022723"/>
    </source>
</evidence>
<proteinExistence type="predicted"/>
<evidence type="ECO:0000256" key="2">
    <source>
        <dbReference type="ARBA" id="ARBA00012483"/>
    </source>
</evidence>
<dbReference type="PANTHER" id="PTHR22937:SF65">
    <property type="entry name" value="E3 UBIQUITIN-PROTEIN LIGASE ARK2C"/>
    <property type="match status" value="1"/>
</dbReference>
<evidence type="ECO:0000256" key="5">
    <source>
        <dbReference type="ARBA" id="ARBA00022771"/>
    </source>
</evidence>
<dbReference type="InterPro" id="IPR013083">
    <property type="entry name" value="Znf_RING/FYVE/PHD"/>
</dbReference>
<keyword evidence="3" id="KW-0808">Transferase</keyword>
<organism evidence="10 11">
    <name type="scientific">Liquidambar formosana</name>
    <name type="common">Formosan gum</name>
    <dbReference type="NCBI Taxonomy" id="63359"/>
    <lineage>
        <taxon>Eukaryota</taxon>
        <taxon>Viridiplantae</taxon>
        <taxon>Streptophyta</taxon>
        <taxon>Embryophyta</taxon>
        <taxon>Tracheophyta</taxon>
        <taxon>Spermatophyta</taxon>
        <taxon>Magnoliopsida</taxon>
        <taxon>eudicotyledons</taxon>
        <taxon>Gunneridae</taxon>
        <taxon>Pentapetalae</taxon>
        <taxon>Saxifragales</taxon>
        <taxon>Altingiaceae</taxon>
        <taxon>Liquidambar</taxon>
    </lineage>
</organism>
<keyword evidence="7" id="KW-0862">Zinc</keyword>
<dbReference type="InterPro" id="IPR001841">
    <property type="entry name" value="Znf_RING"/>
</dbReference>
<evidence type="ECO:0000256" key="6">
    <source>
        <dbReference type="ARBA" id="ARBA00022786"/>
    </source>
</evidence>
<accession>A0AAP0RU19</accession>
<keyword evidence="4" id="KW-0479">Metal-binding</keyword>
<dbReference type="Gene3D" id="3.30.40.10">
    <property type="entry name" value="Zinc/RING finger domain, C3HC4 (zinc finger)"/>
    <property type="match status" value="1"/>
</dbReference>
<evidence type="ECO:0000256" key="1">
    <source>
        <dbReference type="ARBA" id="ARBA00000900"/>
    </source>
</evidence>
<evidence type="ECO:0000313" key="10">
    <source>
        <dbReference type="EMBL" id="KAK9284024.1"/>
    </source>
</evidence>
<protein>
    <recommendedName>
        <fullName evidence="2">RING-type E3 ubiquitin transferase</fullName>
        <ecNumber evidence="2">2.3.2.27</ecNumber>
    </recommendedName>
</protein>
<keyword evidence="5 8" id="KW-0863">Zinc-finger</keyword>
<keyword evidence="11" id="KW-1185">Reference proteome</keyword>
<dbReference type="SUPFAM" id="SSF57850">
    <property type="entry name" value="RING/U-box"/>
    <property type="match status" value="1"/>
</dbReference>
<feature type="domain" description="RING-type" evidence="9">
    <location>
        <begin position="78"/>
        <end position="120"/>
    </location>
</feature>
<dbReference type="EC" id="2.3.2.27" evidence="2"/>
<dbReference type="GO" id="GO:0061630">
    <property type="term" value="F:ubiquitin protein ligase activity"/>
    <property type="evidence" value="ECO:0007669"/>
    <property type="project" value="UniProtKB-EC"/>
</dbReference>
<dbReference type="EMBL" id="JBBPBK010000006">
    <property type="protein sequence ID" value="KAK9284024.1"/>
    <property type="molecule type" value="Genomic_DNA"/>
</dbReference>
<dbReference type="AlphaFoldDB" id="A0AAP0RU19"/>
<evidence type="ECO:0000313" key="11">
    <source>
        <dbReference type="Proteomes" id="UP001415857"/>
    </source>
</evidence>
<dbReference type="Pfam" id="PF13639">
    <property type="entry name" value="zf-RING_2"/>
    <property type="match status" value="1"/>
</dbReference>
<dbReference type="FunFam" id="3.30.40.10:FF:000538">
    <property type="entry name" value="E3 ubiquitin-protein ligase MBR2 isoform A"/>
    <property type="match status" value="1"/>
</dbReference>
<dbReference type="Proteomes" id="UP001415857">
    <property type="component" value="Unassembled WGS sequence"/>
</dbReference>
<gene>
    <name evidence="10" type="ORF">L1049_012283</name>
</gene>
<dbReference type="PROSITE" id="PS50089">
    <property type="entry name" value="ZF_RING_2"/>
    <property type="match status" value="1"/>
</dbReference>
<dbReference type="SMART" id="SM00184">
    <property type="entry name" value="RING"/>
    <property type="match status" value="1"/>
</dbReference>
<evidence type="ECO:0000256" key="7">
    <source>
        <dbReference type="ARBA" id="ARBA00022833"/>
    </source>
</evidence>
<sequence>MGSEALLMVDRSSVYESRMFDQYREMRLDIDNMSYEELLALGERIGNVNTGLSECMISKCLTEKTYCSSDQNQEEAMCAICLEGYNKKDKVAMVKNCGHGYHVGCIKKWLSMKNACPICKASASADSLKEG</sequence>